<dbReference type="NCBIfam" id="TIGR03083">
    <property type="entry name" value="maleylpyruvate isomerase family mycothiol-dependent enzyme"/>
    <property type="match status" value="1"/>
</dbReference>
<keyword evidence="2" id="KW-0413">Isomerase</keyword>
<reference evidence="2 3" key="1">
    <citation type="submission" date="2018-07" db="EMBL/GenBank/DDBJ databases">
        <title>Arthrobacter sp. nov., isolated from raw cow's milk with high bacterial count.</title>
        <authorList>
            <person name="Hahne J."/>
            <person name="Isele D."/>
            <person name="Lipski A."/>
        </authorList>
    </citation>
    <scope>NUCLEOTIDE SEQUENCE [LARGE SCALE GENOMIC DNA]</scope>
    <source>
        <strain evidence="2 3">JZ R-183</strain>
    </source>
</reference>
<gene>
    <name evidence="2" type="ORF">DWQ67_06520</name>
</gene>
<dbReference type="AlphaFoldDB" id="A0A496PJY6"/>
<dbReference type="Gene3D" id="1.20.120.450">
    <property type="entry name" value="dinb family like domain"/>
    <property type="match status" value="1"/>
</dbReference>
<dbReference type="InterPro" id="IPR034660">
    <property type="entry name" value="DinB/YfiT-like"/>
</dbReference>
<dbReference type="InterPro" id="IPR017517">
    <property type="entry name" value="Maleyloyr_isom"/>
</dbReference>
<accession>A0A496PJY6</accession>
<proteinExistence type="predicted"/>
<comment type="caution">
    <text evidence="2">The sequence shown here is derived from an EMBL/GenBank/DDBJ whole genome shotgun (WGS) entry which is preliminary data.</text>
</comment>
<name>A0A496PJY6_9MICC</name>
<dbReference type="EMBL" id="QQXL01000003">
    <property type="protein sequence ID" value="RKW70750.1"/>
    <property type="molecule type" value="Genomic_DNA"/>
</dbReference>
<dbReference type="GO" id="GO:0046872">
    <property type="term" value="F:metal ion binding"/>
    <property type="evidence" value="ECO:0007669"/>
    <property type="project" value="InterPro"/>
</dbReference>
<evidence type="ECO:0000259" key="1">
    <source>
        <dbReference type="Pfam" id="PF11716"/>
    </source>
</evidence>
<organism evidence="2 3">
    <name type="scientific">Galactobacter caseinivorans</name>
    <dbReference type="NCBI Taxonomy" id="2676123"/>
    <lineage>
        <taxon>Bacteria</taxon>
        <taxon>Bacillati</taxon>
        <taxon>Actinomycetota</taxon>
        <taxon>Actinomycetes</taxon>
        <taxon>Micrococcales</taxon>
        <taxon>Micrococcaceae</taxon>
        <taxon>Galactobacter</taxon>
    </lineage>
</organism>
<evidence type="ECO:0000313" key="3">
    <source>
        <dbReference type="Proteomes" id="UP000273119"/>
    </source>
</evidence>
<dbReference type="InterPro" id="IPR024344">
    <property type="entry name" value="MDMPI_metal-binding"/>
</dbReference>
<keyword evidence="2" id="KW-0670">Pyruvate</keyword>
<keyword evidence="3" id="KW-1185">Reference proteome</keyword>
<protein>
    <submittedName>
        <fullName evidence="2">Maleylpyruvate isomerase family mycothiol-dependent enzyme</fullName>
    </submittedName>
</protein>
<sequence>MNSSAPSVWPAVHAARSALVCDLDGVPPERFATASLCAGWDVHDVVAHLVESARTTRRGFVWQMLLARGDFDAANAAGIRRERRERPEETVAALAQVASWVRTPPGPAANRLVEVFVHGEDIRRPLGIASDPPPSDVALALAQQLRTTVSFGGGKERAAGLGLEATDTAFVSPAASEQPEAQDLPRARGRAIDLLLAVSGRSVPDGALSGAGAATMLARREGATPPRGVEQ</sequence>
<dbReference type="Proteomes" id="UP000273119">
    <property type="component" value="Unassembled WGS sequence"/>
</dbReference>
<dbReference type="Pfam" id="PF11716">
    <property type="entry name" value="MDMPI_N"/>
    <property type="match status" value="1"/>
</dbReference>
<dbReference type="SUPFAM" id="SSF109854">
    <property type="entry name" value="DinB/YfiT-like putative metalloenzymes"/>
    <property type="match status" value="1"/>
</dbReference>
<evidence type="ECO:0000313" key="2">
    <source>
        <dbReference type="EMBL" id="RKW70750.1"/>
    </source>
</evidence>
<feature type="domain" description="Mycothiol-dependent maleylpyruvate isomerase metal-binding" evidence="1">
    <location>
        <begin position="13"/>
        <end position="122"/>
    </location>
</feature>
<dbReference type="GO" id="GO:0016853">
    <property type="term" value="F:isomerase activity"/>
    <property type="evidence" value="ECO:0007669"/>
    <property type="project" value="UniProtKB-KW"/>
</dbReference>
<dbReference type="RefSeq" id="WP_121484775.1">
    <property type="nucleotide sequence ID" value="NZ_QQXL01000003.1"/>
</dbReference>